<evidence type="ECO:0000256" key="2">
    <source>
        <dbReference type="SAM" id="MobiDB-lite"/>
    </source>
</evidence>
<sequence length="137" mass="14616">MADTPPRPRWPRLGGLDASPPRLTPRRSLAAGGEAALLREQLDALRDEADRLREENHALLKQRAAATPCSSAKVSASPFYRSSEPGGVDLYAPAGAEDVTNPELLRNLSSASLIPEAELLPPLLGSALVLEPRPFSS</sequence>
<dbReference type="HOGENOM" id="CLU_1868998_0_0_1"/>
<proteinExistence type="predicted"/>
<evidence type="ECO:0000256" key="1">
    <source>
        <dbReference type="SAM" id="Coils"/>
    </source>
</evidence>
<feature type="coiled-coil region" evidence="1">
    <location>
        <begin position="35"/>
        <end position="62"/>
    </location>
</feature>
<name>A0A0D3J3C6_EMIH1</name>
<reference evidence="4" key="1">
    <citation type="journal article" date="2013" name="Nature">
        <title>Pan genome of the phytoplankton Emiliania underpins its global distribution.</title>
        <authorList>
            <person name="Read B.A."/>
            <person name="Kegel J."/>
            <person name="Klute M.J."/>
            <person name="Kuo A."/>
            <person name="Lefebvre S.C."/>
            <person name="Maumus F."/>
            <person name="Mayer C."/>
            <person name="Miller J."/>
            <person name="Monier A."/>
            <person name="Salamov A."/>
            <person name="Young J."/>
            <person name="Aguilar M."/>
            <person name="Claverie J.M."/>
            <person name="Frickenhaus S."/>
            <person name="Gonzalez K."/>
            <person name="Herman E.K."/>
            <person name="Lin Y.C."/>
            <person name="Napier J."/>
            <person name="Ogata H."/>
            <person name="Sarno A.F."/>
            <person name="Shmutz J."/>
            <person name="Schroeder D."/>
            <person name="de Vargas C."/>
            <person name="Verret F."/>
            <person name="von Dassow P."/>
            <person name="Valentin K."/>
            <person name="Van de Peer Y."/>
            <person name="Wheeler G."/>
            <person name="Dacks J.B."/>
            <person name="Delwiche C.F."/>
            <person name="Dyhrman S.T."/>
            <person name="Glockner G."/>
            <person name="John U."/>
            <person name="Richards T."/>
            <person name="Worden A.Z."/>
            <person name="Zhang X."/>
            <person name="Grigoriev I.V."/>
            <person name="Allen A.E."/>
            <person name="Bidle K."/>
            <person name="Borodovsky M."/>
            <person name="Bowler C."/>
            <person name="Brownlee C."/>
            <person name="Cock J.M."/>
            <person name="Elias M."/>
            <person name="Gladyshev V.N."/>
            <person name="Groth M."/>
            <person name="Guda C."/>
            <person name="Hadaegh A."/>
            <person name="Iglesias-Rodriguez M.D."/>
            <person name="Jenkins J."/>
            <person name="Jones B.M."/>
            <person name="Lawson T."/>
            <person name="Leese F."/>
            <person name="Lindquist E."/>
            <person name="Lobanov A."/>
            <person name="Lomsadze A."/>
            <person name="Malik S.B."/>
            <person name="Marsh M.E."/>
            <person name="Mackinder L."/>
            <person name="Mock T."/>
            <person name="Mueller-Roeber B."/>
            <person name="Pagarete A."/>
            <person name="Parker M."/>
            <person name="Probert I."/>
            <person name="Quesneville H."/>
            <person name="Raines C."/>
            <person name="Rensing S.A."/>
            <person name="Riano-Pachon D.M."/>
            <person name="Richier S."/>
            <person name="Rokitta S."/>
            <person name="Shiraiwa Y."/>
            <person name="Soanes D.M."/>
            <person name="van der Giezen M."/>
            <person name="Wahlund T.M."/>
            <person name="Williams B."/>
            <person name="Wilson W."/>
            <person name="Wolfe G."/>
            <person name="Wurch L.L."/>
        </authorList>
    </citation>
    <scope>NUCLEOTIDE SEQUENCE</scope>
</reference>
<reference evidence="3" key="2">
    <citation type="submission" date="2024-10" db="UniProtKB">
        <authorList>
            <consortium name="EnsemblProtists"/>
        </authorList>
    </citation>
    <scope>IDENTIFICATION</scope>
</reference>
<protein>
    <submittedName>
        <fullName evidence="3">Uncharacterized protein</fullName>
    </submittedName>
</protein>
<feature type="region of interest" description="Disordered" evidence="2">
    <location>
        <begin position="1"/>
        <end position="31"/>
    </location>
</feature>
<evidence type="ECO:0000313" key="3">
    <source>
        <dbReference type="EnsemblProtists" id="EOD18011"/>
    </source>
</evidence>
<dbReference type="KEGG" id="ehx:EMIHUDRAFT_196028"/>
<dbReference type="Proteomes" id="UP000013827">
    <property type="component" value="Unassembled WGS sequence"/>
</dbReference>
<keyword evidence="1" id="KW-0175">Coiled coil</keyword>
<dbReference type="EnsemblProtists" id="EOD18011">
    <property type="protein sequence ID" value="EOD18011"/>
    <property type="gene ID" value="EMIHUDRAFT_196028"/>
</dbReference>
<accession>A0A0D3J3C6</accession>
<evidence type="ECO:0000313" key="4">
    <source>
        <dbReference type="Proteomes" id="UP000013827"/>
    </source>
</evidence>
<dbReference type="AlphaFoldDB" id="A0A0D3J3C6"/>
<dbReference type="GeneID" id="19046012"/>
<dbReference type="PaxDb" id="2903-EOD18011"/>
<keyword evidence="4" id="KW-1185">Reference proteome</keyword>
<organism evidence="3 4">
    <name type="scientific">Emiliania huxleyi (strain CCMP1516)</name>
    <dbReference type="NCBI Taxonomy" id="280463"/>
    <lineage>
        <taxon>Eukaryota</taxon>
        <taxon>Haptista</taxon>
        <taxon>Haptophyta</taxon>
        <taxon>Prymnesiophyceae</taxon>
        <taxon>Isochrysidales</taxon>
        <taxon>Noelaerhabdaceae</taxon>
        <taxon>Emiliania</taxon>
    </lineage>
</organism>
<dbReference type="RefSeq" id="XP_005770440.1">
    <property type="nucleotide sequence ID" value="XM_005770383.1"/>
</dbReference>